<dbReference type="EMBL" id="JAEPRA010000006">
    <property type="protein sequence ID" value="KAG2183950.1"/>
    <property type="molecule type" value="Genomic_DNA"/>
</dbReference>
<dbReference type="OrthoDB" id="431378at2759"/>
<dbReference type="PANTHER" id="PTHR23509">
    <property type="entry name" value="PA-PL1 PHOSPHOLIPASE FAMILY"/>
    <property type="match status" value="1"/>
</dbReference>
<dbReference type="Pfam" id="PF23463">
    <property type="entry name" value="WWE_2"/>
    <property type="match status" value="1"/>
</dbReference>
<feature type="compositionally biased region" description="Low complexity" evidence="1">
    <location>
        <begin position="73"/>
        <end position="84"/>
    </location>
</feature>
<dbReference type="InterPro" id="IPR055555">
    <property type="entry name" value="PA-PLA1_DUF7131"/>
</dbReference>
<keyword evidence="4" id="KW-1185">Reference proteome</keyword>
<dbReference type="InterPro" id="IPR004177">
    <property type="entry name" value="DDHD_dom"/>
</dbReference>
<organism evidence="3 4">
    <name type="scientific">Umbelopsis vinacea</name>
    <dbReference type="NCBI Taxonomy" id="44442"/>
    <lineage>
        <taxon>Eukaryota</taxon>
        <taxon>Fungi</taxon>
        <taxon>Fungi incertae sedis</taxon>
        <taxon>Mucoromycota</taxon>
        <taxon>Mucoromycotina</taxon>
        <taxon>Umbelopsidomycetes</taxon>
        <taxon>Umbelopsidales</taxon>
        <taxon>Umbelopsidaceae</taxon>
        <taxon>Umbelopsis</taxon>
    </lineage>
</organism>
<name>A0A8H7UI52_9FUNG</name>
<feature type="compositionally biased region" description="Polar residues" evidence="1">
    <location>
        <begin position="292"/>
        <end position="312"/>
    </location>
</feature>
<feature type="compositionally biased region" description="Basic and acidic residues" evidence="1">
    <location>
        <begin position="315"/>
        <end position="329"/>
    </location>
</feature>
<accession>A0A8H7UI52</accession>
<evidence type="ECO:0000256" key="1">
    <source>
        <dbReference type="SAM" id="MobiDB-lite"/>
    </source>
</evidence>
<dbReference type="Proteomes" id="UP000612746">
    <property type="component" value="Unassembled WGS sequence"/>
</dbReference>
<proteinExistence type="predicted"/>
<dbReference type="GO" id="GO:0005737">
    <property type="term" value="C:cytoplasm"/>
    <property type="evidence" value="ECO:0007669"/>
    <property type="project" value="TreeGrafter"/>
</dbReference>
<gene>
    <name evidence="3" type="ORF">INT44_008961</name>
</gene>
<dbReference type="GO" id="GO:0004620">
    <property type="term" value="F:phospholipase activity"/>
    <property type="evidence" value="ECO:0007669"/>
    <property type="project" value="TreeGrafter"/>
</dbReference>
<protein>
    <recommendedName>
        <fullName evidence="2">DDHD domain-containing protein</fullName>
    </recommendedName>
</protein>
<evidence type="ECO:0000313" key="3">
    <source>
        <dbReference type="EMBL" id="KAG2183950.1"/>
    </source>
</evidence>
<reference evidence="3" key="1">
    <citation type="submission" date="2020-12" db="EMBL/GenBank/DDBJ databases">
        <title>Metabolic potential, ecology and presence of endohyphal bacteria is reflected in genomic diversity of Mucoromycotina.</title>
        <authorList>
            <person name="Muszewska A."/>
            <person name="Okrasinska A."/>
            <person name="Steczkiewicz K."/>
            <person name="Drgas O."/>
            <person name="Orlowska M."/>
            <person name="Perlinska-Lenart U."/>
            <person name="Aleksandrzak-Piekarczyk T."/>
            <person name="Szatraj K."/>
            <person name="Zielenkiewicz U."/>
            <person name="Pilsyk S."/>
            <person name="Malc E."/>
            <person name="Mieczkowski P."/>
            <person name="Kruszewska J.S."/>
            <person name="Biernat P."/>
            <person name="Pawlowska J."/>
        </authorList>
    </citation>
    <scope>NUCLEOTIDE SEQUENCE</scope>
    <source>
        <strain evidence="3">WA0000051536</strain>
    </source>
</reference>
<feature type="region of interest" description="Disordered" evidence="1">
    <location>
        <begin position="1"/>
        <end position="97"/>
    </location>
</feature>
<evidence type="ECO:0000259" key="2">
    <source>
        <dbReference type="PROSITE" id="PS51043"/>
    </source>
</evidence>
<sequence length="824" mass="91390">MSTTPPPLDPLSTPLSQGKHRPPRPRSLNPEPDHGSCRFNPGDQIASFRFHAADNPISDPAKIRRARSQTFRSHSGSSSPNPNSSLPPTPKAKAQPSSWIAFSNRDSLALERAYQGGDVTATVAVNEDELFQVDVSSRTISPVYWSGPTYDVRRATWFIQSDGSKWIPCEETLAQQIELGYYKHKPWVVDPIEDSTSKLTTKSADITETAQATATAAAEEKKLEKKLEKQPVEKQWMLLGPYMGQYIAYTGPNSAWLLSNTPSGKITKRIYTRLTNNQNLGGTRLLRGYSEVSKQSTNPFSRTVTSSPSLGPSKTLDEVKKPQEGKEDKVEEEIEAEEEKQTKREVQDYENEESGDEPRKIDHLVLVIHGIGQKMTERLGSSFVHDVNVLRKTVKTAFPSAIATTSNPSRHNGIQVLPIHWRQDIVFGMASTDETVEADLGMPEADDGPPTLDELTLDGVPNIRMVVSDVLLDIPLYMTPKYRDQMLAVITSEINRVYHLFIKRNPDFLLRGGKVSIYGHSLGSLLAFDVLAVQPFTTRQNESASAIDENRTASHIASNYLPHGRSSNLHFPVQNFFAVGSPLGFMLLLKGCKISSRKLLTGDLNMSSSTISMSANSLSPIPLCYPAVENLYNIFKQSDPVAYRLEPLISRHYSASIKPETVPFTKGGLKSVLDAGYNVGSGIANRAGAMLESFKMGITTNLFMRGLGLTKQQMYDDLHPPTQKEGSLKEGGTSPRTRSSSDPSPPLNIDLPTTSEDRNKSLHHLASYSYGARKLRMLNSTGRVDWCVQEGLLENPYLNAFTAHTQYWQDLDVAAFIIREMYQQ</sequence>
<dbReference type="Pfam" id="PF02862">
    <property type="entry name" value="DDHD"/>
    <property type="match status" value="1"/>
</dbReference>
<feature type="compositionally biased region" description="Low complexity" evidence="1">
    <location>
        <begin position="733"/>
        <end position="742"/>
    </location>
</feature>
<evidence type="ECO:0000313" key="4">
    <source>
        <dbReference type="Proteomes" id="UP000612746"/>
    </source>
</evidence>
<dbReference type="PANTHER" id="PTHR23509:SF10">
    <property type="entry name" value="LD21067P"/>
    <property type="match status" value="1"/>
</dbReference>
<dbReference type="Pfam" id="PF23465">
    <property type="entry name" value="DUF7131"/>
    <property type="match status" value="1"/>
</dbReference>
<dbReference type="GO" id="GO:0046872">
    <property type="term" value="F:metal ion binding"/>
    <property type="evidence" value="ECO:0007669"/>
    <property type="project" value="InterPro"/>
</dbReference>
<dbReference type="AlphaFoldDB" id="A0A8H7UI52"/>
<dbReference type="SMART" id="SM01127">
    <property type="entry name" value="DDHD"/>
    <property type="match status" value="1"/>
</dbReference>
<dbReference type="InterPro" id="IPR057826">
    <property type="entry name" value="WWE_C20G8.02"/>
</dbReference>
<dbReference type="InterPro" id="IPR058055">
    <property type="entry name" value="PA-PLA1"/>
</dbReference>
<dbReference type="PROSITE" id="PS51043">
    <property type="entry name" value="DDHD"/>
    <property type="match status" value="1"/>
</dbReference>
<feature type="domain" description="DDHD" evidence="2">
    <location>
        <begin position="569"/>
        <end position="823"/>
    </location>
</feature>
<comment type="caution">
    <text evidence="3">The sequence shown here is derived from an EMBL/GenBank/DDBJ whole genome shotgun (WGS) entry which is preliminary data.</text>
</comment>
<feature type="region of interest" description="Disordered" evidence="1">
    <location>
        <begin position="291"/>
        <end position="358"/>
    </location>
</feature>
<feature type="region of interest" description="Disordered" evidence="1">
    <location>
        <begin position="716"/>
        <end position="756"/>
    </location>
</feature>